<feature type="transmembrane region" description="Helical" evidence="5">
    <location>
        <begin position="416"/>
        <end position="437"/>
    </location>
</feature>
<keyword evidence="5" id="KW-0874">Quinone</keyword>
<comment type="similarity">
    <text evidence="5">Belongs to the complex I subunit 2 family.</text>
</comment>
<evidence type="ECO:0000256" key="3">
    <source>
        <dbReference type="ARBA" id="ARBA00022989"/>
    </source>
</evidence>
<keyword evidence="5" id="KW-1278">Translocase</keyword>
<comment type="caution">
    <text evidence="8">The sequence shown here is derived from an EMBL/GenBank/DDBJ whole genome shotgun (WGS) entry which is preliminary data.</text>
</comment>
<evidence type="ECO:0000256" key="4">
    <source>
        <dbReference type="ARBA" id="ARBA00023136"/>
    </source>
</evidence>
<feature type="transmembrane region" description="Helical" evidence="5">
    <location>
        <begin position="12"/>
        <end position="30"/>
    </location>
</feature>
<keyword evidence="5" id="KW-0813">Transport</keyword>
<comment type="function">
    <text evidence="5">NDH-1 shuttles electrons from NADH, via FMN and iron-sulfur (Fe-S) centers, to quinones in the respiratory chain. The immediate electron acceptor for the enzyme in this species is believed to be ubiquinone. Couples the redox reaction to proton translocation (for every two electrons transferred, four hydrogen ions are translocated across the cytoplasmic membrane), and thus conserves the redox energy in a proton gradient.</text>
</comment>
<feature type="transmembrane region" description="Helical" evidence="5">
    <location>
        <begin position="171"/>
        <end position="195"/>
    </location>
</feature>
<feature type="transmembrane region" description="Helical" evidence="5">
    <location>
        <begin position="88"/>
        <end position="109"/>
    </location>
</feature>
<evidence type="ECO:0000256" key="6">
    <source>
        <dbReference type="RuleBase" id="RU000320"/>
    </source>
</evidence>
<keyword evidence="3 5" id="KW-1133">Transmembrane helix</keyword>
<feature type="domain" description="NADH:quinone oxidoreductase/Mrp antiporter transmembrane" evidence="7">
    <location>
        <begin position="136"/>
        <end position="431"/>
    </location>
</feature>
<keyword evidence="5" id="KW-0830">Ubiquinone</keyword>
<evidence type="ECO:0000313" key="9">
    <source>
        <dbReference type="Proteomes" id="UP001595615"/>
    </source>
</evidence>
<keyword evidence="5" id="KW-0520">NAD</keyword>
<evidence type="ECO:0000256" key="2">
    <source>
        <dbReference type="ARBA" id="ARBA00022692"/>
    </source>
</evidence>
<comment type="subunit">
    <text evidence="5">NDH-1 is composed of 14 different subunits. Subunits NuoA, H, J, K, L, M, N constitute the membrane sector of the complex.</text>
</comment>
<protein>
    <recommendedName>
        <fullName evidence="5">NADH-quinone oxidoreductase subunit N</fullName>
        <ecNumber evidence="5">7.1.1.-</ecNumber>
    </recommendedName>
    <alternativeName>
        <fullName evidence="5">NADH dehydrogenase I subunit N</fullName>
    </alternativeName>
    <alternativeName>
        <fullName evidence="5">NDH-1 subunit N</fullName>
    </alternativeName>
</protein>
<dbReference type="InterPro" id="IPR001750">
    <property type="entry name" value="ND/Mrp_TM"/>
</dbReference>
<feature type="transmembrane region" description="Helical" evidence="5">
    <location>
        <begin position="382"/>
        <end position="404"/>
    </location>
</feature>
<dbReference type="Pfam" id="PF00361">
    <property type="entry name" value="Proton_antipo_M"/>
    <property type="match status" value="1"/>
</dbReference>
<dbReference type="NCBIfam" id="TIGR01770">
    <property type="entry name" value="NDH_I_N"/>
    <property type="match status" value="1"/>
</dbReference>
<feature type="transmembrane region" description="Helical" evidence="5">
    <location>
        <begin position="116"/>
        <end position="134"/>
    </location>
</feature>
<keyword evidence="9" id="KW-1185">Reference proteome</keyword>
<organism evidence="8 9">
    <name type="scientific">Sphingoaurantiacus capsulatus</name>
    <dbReference type="NCBI Taxonomy" id="1771310"/>
    <lineage>
        <taxon>Bacteria</taxon>
        <taxon>Pseudomonadati</taxon>
        <taxon>Pseudomonadota</taxon>
        <taxon>Alphaproteobacteria</taxon>
        <taxon>Sphingomonadales</taxon>
        <taxon>Sphingosinicellaceae</taxon>
        <taxon>Sphingoaurantiacus</taxon>
    </lineage>
</organism>
<name>A0ABV7XCK8_9SPHN</name>
<dbReference type="RefSeq" id="WP_380862856.1">
    <property type="nucleotide sequence ID" value="NZ_JBHRXV010000011.1"/>
</dbReference>
<keyword evidence="2 5" id="KW-0812">Transmembrane</keyword>
<feature type="transmembrane region" description="Helical" evidence="5">
    <location>
        <begin position="311"/>
        <end position="329"/>
    </location>
</feature>
<evidence type="ECO:0000259" key="7">
    <source>
        <dbReference type="Pfam" id="PF00361"/>
    </source>
</evidence>
<evidence type="ECO:0000256" key="1">
    <source>
        <dbReference type="ARBA" id="ARBA00004127"/>
    </source>
</evidence>
<comment type="subcellular location">
    <subcellularLocation>
        <location evidence="5">Cell membrane</location>
        <topology evidence="5">Multi-pass membrane protein</topology>
    </subcellularLocation>
    <subcellularLocation>
        <location evidence="1">Endomembrane system</location>
        <topology evidence="1">Multi-pass membrane protein</topology>
    </subcellularLocation>
    <subcellularLocation>
        <location evidence="6">Membrane</location>
        <topology evidence="6">Multi-pass membrane protein</topology>
    </subcellularLocation>
</comment>
<reference evidence="9" key="1">
    <citation type="journal article" date="2019" name="Int. J. Syst. Evol. Microbiol.">
        <title>The Global Catalogue of Microorganisms (GCM) 10K type strain sequencing project: providing services to taxonomists for standard genome sequencing and annotation.</title>
        <authorList>
            <consortium name="The Broad Institute Genomics Platform"/>
            <consortium name="The Broad Institute Genome Sequencing Center for Infectious Disease"/>
            <person name="Wu L."/>
            <person name="Ma J."/>
        </authorList>
    </citation>
    <scope>NUCLEOTIDE SEQUENCE [LARGE SCALE GENOMIC DNA]</scope>
    <source>
        <strain evidence="9">KCTC 42644</strain>
    </source>
</reference>
<dbReference type="EMBL" id="JBHRXV010000011">
    <property type="protein sequence ID" value="MFC3713907.1"/>
    <property type="molecule type" value="Genomic_DNA"/>
</dbReference>
<feature type="transmembrane region" description="Helical" evidence="5">
    <location>
        <begin position="252"/>
        <end position="273"/>
    </location>
</feature>
<feature type="transmembrane region" description="Helical" evidence="5">
    <location>
        <begin position="36"/>
        <end position="56"/>
    </location>
</feature>
<keyword evidence="5" id="KW-1003">Cell membrane</keyword>
<dbReference type="EC" id="7.1.1.-" evidence="5"/>
<accession>A0ABV7XCK8</accession>
<keyword evidence="4 5" id="KW-0472">Membrane</keyword>
<proteinExistence type="inferred from homology"/>
<evidence type="ECO:0000256" key="5">
    <source>
        <dbReference type="HAMAP-Rule" id="MF_00445"/>
    </source>
</evidence>
<feature type="transmembrane region" description="Helical" evidence="5">
    <location>
        <begin position="335"/>
        <end position="357"/>
    </location>
</feature>
<dbReference type="NCBIfam" id="NF004440">
    <property type="entry name" value="PRK05777.1-3"/>
    <property type="match status" value="1"/>
</dbReference>
<gene>
    <name evidence="5 8" type="primary">nuoN</name>
    <name evidence="8" type="ORF">ACFOMD_15125</name>
</gene>
<dbReference type="InterPro" id="IPR010096">
    <property type="entry name" value="NADH-Q_OxRdtase_suN/2"/>
</dbReference>
<feature type="transmembrane region" description="Helical" evidence="5">
    <location>
        <begin position="140"/>
        <end position="159"/>
    </location>
</feature>
<sequence>MQPLIESIRIAAPELLLAVSAMALLMLGVFRGDRSLVLLTWLSVIVYAAAGALLFVDLGQGAATAALPGVTVGLSAFDGLYIADDFSVFLKVVIFASAAVAALLAVPYLKRTRTARFEYPVLLMLGTLGMSMMVSANDLLALYLGLELQSLAAYVLAAFHRNEARSSEAGLKYFVLGALASGILLYGVSLIYGFGGTTNFTALGAGLRGGGEVQIGVLFGLVFILAGLAFKVSAVPFHMWTPDVYEGAPTPVAAFFAAAPKVAAMGLLVRVAIEVFGGMLHEWQQIIAFAAIASMILGAVGAIGQKNVKRLLAYSSINNIGFALVGLAAANEGGIAAVLFYMAVYAAMTLGSFLVVLQMRDADGRSVESVESLAGLARTRPALAFAMMVFMFSLAGIPPMLGFWPKLSVFNAAIEANMYVLAVIAVVTSVVGCFYYLRIIKVMYFDEPAPAFAPAESRINSGMIAAAAIFCSPVGMLAITPLVTAATRAAQSIL</sequence>
<evidence type="ECO:0000313" key="8">
    <source>
        <dbReference type="EMBL" id="MFC3713907.1"/>
    </source>
</evidence>
<dbReference type="Proteomes" id="UP001595615">
    <property type="component" value="Unassembled WGS sequence"/>
</dbReference>
<dbReference type="PANTHER" id="PTHR22773">
    <property type="entry name" value="NADH DEHYDROGENASE"/>
    <property type="match status" value="1"/>
</dbReference>
<feature type="transmembrane region" description="Helical" evidence="5">
    <location>
        <begin position="285"/>
        <end position="304"/>
    </location>
</feature>
<dbReference type="HAMAP" id="MF_00445">
    <property type="entry name" value="NDH1_NuoN_1"/>
    <property type="match status" value="1"/>
</dbReference>
<comment type="catalytic activity">
    <reaction evidence="5">
        <text>a quinone + NADH + 5 H(+)(in) = a quinol + NAD(+) + 4 H(+)(out)</text>
        <dbReference type="Rhea" id="RHEA:57888"/>
        <dbReference type="ChEBI" id="CHEBI:15378"/>
        <dbReference type="ChEBI" id="CHEBI:24646"/>
        <dbReference type="ChEBI" id="CHEBI:57540"/>
        <dbReference type="ChEBI" id="CHEBI:57945"/>
        <dbReference type="ChEBI" id="CHEBI:132124"/>
    </reaction>
</comment>
<feature type="transmembrane region" description="Helical" evidence="5">
    <location>
        <begin position="215"/>
        <end position="240"/>
    </location>
</feature>